<keyword evidence="11" id="KW-1185">Reference proteome</keyword>
<sequence length="433" mass="44843">MSFNVALSGLAAANKDLAVTGNNIANVATTGFKGSRAEFADVYSASILGTGGKVAGAGVRTAAISQQFTQGNINNTGNSLDLAVNGNGFFALSAQGQMMYTRAGEFGTDKDGYIVNSAGYKLQGYGINSAGDIVAGQKVDLQLDSSNVAPKATTQITETLNLDSSAKAITLAFDPQNTNTYNWATSVPMYDSLGNAHTMSQYFTKTAGGNWTMQVLVDGRNPADPSQEPPVPETVDLVFDSSGALDTATAGTPGITVNADGTFSLTNWLPGEQRADGTWAGNGSAAVASVDIDMTKMTQYNAVSSVTTQTQDGYATGQLAGLNIDETGVMFASYTNGQSKQIGQVMLVNFSNVQGLKPVGGTAWLETYASGVPVEGTAKTGTFGAMQAGALEESNVDLTAQLVQLIKAQSNYQANAKTVTTESTILQTTIQMG</sequence>
<feature type="domain" description="Flagellar basal body rod protein N-terminal" evidence="6">
    <location>
        <begin position="3"/>
        <end position="33"/>
    </location>
</feature>
<dbReference type="Pfam" id="PF22692">
    <property type="entry name" value="LlgE_F_G_D1"/>
    <property type="match status" value="1"/>
</dbReference>
<dbReference type="InterPro" id="IPR001444">
    <property type="entry name" value="Flag_bb_rod_N"/>
</dbReference>
<dbReference type="EMBL" id="JACSQG010000008">
    <property type="protein sequence ID" value="MBD7978362.1"/>
    <property type="molecule type" value="Genomic_DNA"/>
</dbReference>
<evidence type="ECO:0000259" key="8">
    <source>
        <dbReference type="Pfam" id="PF07559"/>
    </source>
</evidence>
<evidence type="ECO:0000256" key="2">
    <source>
        <dbReference type="ARBA" id="ARBA00009677"/>
    </source>
</evidence>
<dbReference type="RefSeq" id="WP_251837144.1">
    <property type="nucleotide sequence ID" value="NZ_JACSQG010000008.1"/>
</dbReference>
<protein>
    <recommendedName>
        <fullName evidence="3 5">Flagellar hook protein FlgE</fullName>
    </recommendedName>
</protein>
<gene>
    <name evidence="10" type="primary">flgE</name>
    <name evidence="10" type="ORF">H9642_14350</name>
</gene>
<accession>A0ABR8TRG6</accession>
<dbReference type="InterPro" id="IPR037058">
    <property type="entry name" value="Falgellar_hook_FlgE_sf"/>
</dbReference>
<keyword evidence="4 5" id="KW-0975">Bacterial flagellum</keyword>
<comment type="subcellular location">
    <subcellularLocation>
        <location evidence="1 5">Bacterial flagellum basal body</location>
    </subcellularLocation>
</comment>
<evidence type="ECO:0000259" key="6">
    <source>
        <dbReference type="Pfam" id="PF00460"/>
    </source>
</evidence>
<evidence type="ECO:0000256" key="4">
    <source>
        <dbReference type="ARBA" id="ARBA00023143"/>
    </source>
</evidence>
<dbReference type="InterPro" id="IPR019776">
    <property type="entry name" value="Flagellar_basal_body_rod_CS"/>
</dbReference>
<dbReference type="PANTHER" id="PTHR30435">
    <property type="entry name" value="FLAGELLAR PROTEIN"/>
    <property type="match status" value="1"/>
</dbReference>
<evidence type="ECO:0000256" key="5">
    <source>
        <dbReference type="RuleBase" id="RU362116"/>
    </source>
</evidence>
<comment type="caution">
    <text evidence="10">The sequence shown here is derived from an EMBL/GenBank/DDBJ whole genome shotgun (WGS) entry which is preliminary data.</text>
</comment>
<evidence type="ECO:0000313" key="11">
    <source>
        <dbReference type="Proteomes" id="UP000611945"/>
    </source>
</evidence>
<comment type="similarity">
    <text evidence="2 5">Belongs to the flagella basal body rod proteins family.</text>
</comment>
<dbReference type="Pfam" id="PF06429">
    <property type="entry name" value="Flg_bbr_C"/>
    <property type="match status" value="1"/>
</dbReference>
<dbReference type="NCBIfam" id="TIGR03506">
    <property type="entry name" value="FlgEFG_subfam"/>
    <property type="match status" value="1"/>
</dbReference>
<feature type="domain" description="Flagellar hook protein FlgE D2" evidence="8">
    <location>
        <begin position="161"/>
        <end position="314"/>
    </location>
</feature>
<evidence type="ECO:0000256" key="3">
    <source>
        <dbReference type="ARBA" id="ARBA00019015"/>
    </source>
</evidence>
<dbReference type="SUPFAM" id="SSF117143">
    <property type="entry name" value="Flagellar hook protein flgE"/>
    <property type="match status" value="1"/>
</dbReference>
<keyword evidence="10" id="KW-0282">Flagellum</keyword>
<dbReference type="InterPro" id="IPR037925">
    <property type="entry name" value="FlgE/F/G-like"/>
</dbReference>
<dbReference type="Gene3D" id="2.60.98.20">
    <property type="entry name" value="Flagellar hook protein FlgE"/>
    <property type="match status" value="1"/>
</dbReference>
<evidence type="ECO:0000313" key="10">
    <source>
        <dbReference type="EMBL" id="MBD7978362.1"/>
    </source>
</evidence>
<keyword evidence="10" id="KW-0966">Cell projection</keyword>
<organism evidence="10 11">
    <name type="scientific">Serpens gallinarum</name>
    <dbReference type="NCBI Taxonomy" id="2763075"/>
    <lineage>
        <taxon>Bacteria</taxon>
        <taxon>Pseudomonadati</taxon>
        <taxon>Pseudomonadota</taxon>
        <taxon>Gammaproteobacteria</taxon>
        <taxon>Pseudomonadales</taxon>
        <taxon>Pseudomonadaceae</taxon>
        <taxon>Pseudomonas</taxon>
    </lineage>
</organism>
<feature type="domain" description="Flagellar hook protein FlgE/F/G-like D1" evidence="9">
    <location>
        <begin position="83"/>
        <end position="132"/>
    </location>
</feature>
<dbReference type="PROSITE" id="PS00588">
    <property type="entry name" value="FLAGELLA_BB_ROD"/>
    <property type="match status" value="1"/>
</dbReference>
<dbReference type="InterPro" id="IPR020013">
    <property type="entry name" value="Flagellar_FlgE/F/G"/>
</dbReference>
<dbReference type="NCBIfam" id="NF004238">
    <property type="entry name" value="PRK05682.1-1"/>
    <property type="match status" value="1"/>
</dbReference>
<dbReference type="Proteomes" id="UP000611945">
    <property type="component" value="Unassembled WGS sequence"/>
</dbReference>
<dbReference type="InterPro" id="IPR010930">
    <property type="entry name" value="Flg_bb/hook_C_dom"/>
</dbReference>
<feature type="domain" description="Flagellar basal-body/hook protein C-terminal" evidence="7">
    <location>
        <begin position="387"/>
        <end position="432"/>
    </location>
</feature>
<dbReference type="InterPro" id="IPR011491">
    <property type="entry name" value="FlgE_D2"/>
</dbReference>
<proteinExistence type="inferred from homology"/>
<dbReference type="Pfam" id="PF00460">
    <property type="entry name" value="Flg_bb_rod"/>
    <property type="match status" value="1"/>
</dbReference>
<dbReference type="Pfam" id="PF07559">
    <property type="entry name" value="FlgE_D2"/>
    <property type="match status" value="1"/>
</dbReference>
<comment type="function">
    <text evidence="5">A flexible structure which links the flagellar filament to the drive apparatus in the basal body.</text>
</comment>
<name>A0ABR8TRG6_9PSED</name>
<dbReference type="PANTHER" id="PTHR30435:SF1">
    <property type="entry name" value="FLAGELLAR HOOK PROTEIN FLGE"/>
    <property type="match status" value="1"/>
</dbReference>
<dbReference type="InterPro" id="IPR053967">
    <property type="entry name" value="LlgE_F_G-like_D1"/>
</dbReference>
<evidence type="ECO:0000259" key="9">
    <source>
        <dbReference type="Pfam" id="PF22692"/>
    </source>
</evidence>
<reference evidence="10 11" key="1">
    <citation type="submission" date="2020-08" db="EMBL/GenBank/DDBJ databases">
        <title>A Genomic Blueprint of the Chicken Gut Microbiome.</title>
        <authorList>
            <person name="Gilroy R."/>
            <person name="Ravi A."/>
            <person name="Getino M."/>
            <person name="Pursley I."/>
            <person name="Horton D.L."/>
            <person name="Alikhan N.-F."/>
            <person name="Baker D."/>
            <person name="Gharbi K."/>
            <person name="Hall N."/>
            <person name="Watson M."/>
            <person name="Adriaenssens E.M."/>
            <person name="Foster-Nyarko E."/>
            <person name="Jarju S."/>
            <person name="Secka A."/>
            <person name="Antonio M."/>
            <person name="Oren A."/>
            <person name="Chaudhuri R."/>
            <person name="La Ragione R.M."/>
            <person name="Hildebrand F."/>
            <person name="Pallen M.J."/>
        </authorList>
    </citation>
    <scope>NUCLEOTIDE SEQUENCE [LARGE SCALE GENOMIC DNA]</scope>
    <source>
        <strain evidence="10 11">Sa2CUA2</strain>
    </source>
</reference>
<evidence type="ECO:0000259" key="7">
    <source>
        <dbReference type="Pfam" id="PF06429"/>
    </source>
</evidence>
<evidence type="ECO:0000256" key="1">
    <source>
        <dbReference type="ARBA" id="ARBA00004117"/>
    </source>
</evidence>
<keyword evidence="10" id="KW-0969">Cilium</keyword>